<dbReference type="eggNOG" id="COG0346">
    <property type="taxonomic scope" value="Bacteria"/>
</dbReference>
<feature type="region of interest" description="Disordered" evidence="1">
    <location>
        <begin position="1"/>
        <end position="26"/>
    </location>
</feature>
<reference evidence="3 4" key="1">
    <citation type="journal article" date="2011" name="J. Bacteriol.">
        <title>Genome sequence of the plant-pathogenic bacterium Dickeya dadantii 3937.</title>
        <authorList>
            <person name="Glasner J.D."/>
            <person name="Yang C.H."/>
            <person name="Reverchon S."/>
            <person name="Hugouvieux-Cotte-Pattat N."/>
            <person name="Condemine G."/>
            <person name="Bohin J.P."/>
            <person name="Van Gijsegem F."/>
            <person name="Yang S."/>
            <person name="Franza T."/>
            <person name="Expert D."/>
            <person name="Plunkett G. III"/>
            <person name="San Francisco M.J."/>
            <person name="Charkowski A.O."/>
            <person name="Py B."/>
            <person name="Bell K."/>
            <person name="Rauscher L."/>
            <person name="Rodriguez-Palenzuela P."/>
            <person name="Toussaint A."/>
            <person name="Holeva M.C."/>
            <person name="He S.Y."/>
            <person name="Douet V."/>
            <person name="Boccara M."/>
            <person name="Blanco C."/>
            <person name="Toth I."/>
            <person name="Anderson B.D."/>
            <person name="Biehl B.S."/>
            <person name="Mau B."/>
            <person name="Flynn S.M."/>
            <person name="Barras F."/>
            <person name="Lindeberg M."/>
            <person name="Birch P.R."/>
            <person name="Tsuyumu S."/>
            <person name="Shi X."/>
            <person name="Hibbing M."/>
            <person name="Yap M.N."/>
            <person name="Carpentier M."/>
            <person name="Dassa E."/>
            <person name="Umehara M."/>
            <person name="Kim J.F."/>
            <person name="Rusch M."/>
            <person name="Soni P."/>
            <person name="Mayhew G.F."/>
            <person name="Fouts D.E."/>
            <person name="Gill S.R."/>
            <person name="Blattner F.R."/>
            <person name="Keen N.T."/>
            <person name="Perna N.T."/>
        </authorList>
    </citation>
    <scope>NUCLEOTIDE SEQUENCE [LARGE SCALE GENOMIC DNA]</scope>
    <source>
        <strain evidence="3 4">3937</strain>
    </source>
</reference>
<dbReference type="CDD" id="cd07262">
    <property type="entry name" value="VOC_like"/>
    <property type="match status" value="1"/>
</dbReference>
<dbReference type="InterPro" id="IPR029068">
    <property type="entry name" value="Glyas_Bleomycin-R_OHBP_Dase"/>
</dbReference>
<dbReference type="InterPro" id="IPR004360">
    <property type="entry name" value="Glyas_Fos-R_dOase_dom"/>
</dbReference>
<organism evidence="3 4">
    <name type="scientific">Dickeya dadantii (strain 3937)</name>
    <name type="common">Erwinia chrysanthemi (strain 3937)</name>
    <dbReference type="NCBI Taxonomy" id="198628"/>
    <lineage>
        <taxon>Bacteria</taxon>
        <taxon>Pseudomonadati</taxon>
        <taxon>Pseudomonadota</taxon>
        <taxon>Gammaproteobacteria</taxon>
        <taxon>Enterobacterales</taxon>
        <taxon>Pectobacteriaceae</taxon>
        <taxon>Dickeya</taxon>
    </lineage>
</organism>
<dbReference type="Gene3D" id="3.10.180.10">
    <property type="entry name" value="2,3-Dihydroxybiphenyl 1,2-Dioxygenase, domain 1"/>
    <property type="match status" value="1"/>
</dbReference>
<feature type="compositionally biased region" description="Basic and acidic residues" evidence="1">
    <location>
        <begin position="1"/>
        <end position="20"/>
    </location>
</feature>
<feature type="domain" description="VOC" evidence="2">
    <location>
        <begin position="27"/>
        <end position="153"/>
    </location>
</feature>
<keyword evidence="3" id="KW-0456">Lyase</keyword>
<dbReference type="Pfam" id="PF00903">
    <property type="entry name" value="Glyoxalase"/>
    <property type="match status" value="1"/>
</dbReference>
<keyword evidence="4" id="KW-1185">Reference proteome</keyword>
<evidence type="ECO:0000256" key="1">
    <source>
        <dbReference type="SAM" id="MobiDB-lite"/>
    </source>
</evidence>
<dbReference type="SUPFAM" id="SSF54593">
    <property type="entry name" value="Glyoxalase/Bleomycin resistance protein/Dihydroxybiphenyl dioxygenase"/>
    <property type="match status" value="1"/>
</dbReference>
<dbReference type="KEGG" id="ddd:Dda3937_02801"/>
<name>E0SN54_DICD3</name>
<dbReference type="HOGENOM" id="CLU_046006_6_1_6"/>
<evidence type="ECO:0000259" key="2">
    <source>
        <dbReference type="PROSITE" id="PS51819"/>
    </source>
</evidence>
<protein>
    <submittedName>
        <fullName evidence="3">Lactoylglutathione lyase-like lyase</fullName>
    </submittedName>
</protein>
<gene>
    <name evidence="3" type="ordered locus">Dda3937_02801</name>
</gene>
<evidence type="ECO:0000313" key="4">
    <source>
        <dbReference type="Proteomes" id="UP000006859"/>
    </source>
</evidence>
<proteinExistence type="predicted"/>
<dbReference type="AlphaFoldDB" id="E0SN54"/>
<dbReference type="PANTHER" id="PTHR35006">
    <property type="entry name" value="GLYOXALASE FAMILY PROTEIN (AFU_ORTHOLOGUE AFUA_5G14830)"/>
    <property type="match status" value="1"/>
</dbReference>
<accession>E0SN54</accession>
<dbReference type="EMBL" id="CP002038">
    <property type="protein sequence ID" value="ADM99500.1"/>
    <property type="molecule type" value="Genomic_DNA"/>
</dbReference>
<dbReference type="InterPro" id="IPR037523">
    <property type="entry name" value="VOC_core"/>
</dbReference>
<dbReference type="PROSITE" id="PS51819">
    <property type="entry name" value="VOC"/>
    <property type="match status" value="1"/>
</dbReference>
<dbReference type="Proteomes" id="UP000006859">
    <property type="component" value="Chromosome"/>
</dbReference>
<evidence type="ECO:0000313" key="3">
    <source>
        <dbReference type="EMBL" id="ADM99500.1"/>
    </source>
</evidence>
<dbReference type="GO" id="GO:0016829">
    <property type="term" value="F:lyase activity"/>
    <property type="evidence" value="ECO:0007669"/>
    <property type="project" value="UniProtKB-KW"/>
</dbReference>
<sequence>MLVIPPRERDANRTENHRIQTPEGGNMLDHLSIPVSDLHRSRRFYEQALKPLGYEQVKDMKFAVSFGVLMGYGLSSDPGGEFWIFQGEVTSRPPVHFAFSAESRAEVDAFFAAAVAAGGEDNGQPGVRAQYHPDYYAAFVRDPDGYNIEAVFHRAP</sequence>
<dbReference type="STRING" id="198628.Dda3937_02801"/>
<dbReference type="PANTHER" id="PTHR35006:SF2">
    <property type="entry name" value="GLYOXALASE FAMILY PROTEIN (AFU_ORTHOLOGUE AFUA_5G14830)"/>
    <property type="match status" value="1"/>
</dbReference>